<dbReference type="Proteomes" id="UP000242146">
    <property type="component" value="Unassembled WGS sequence"/>
</dbReference>
<dbReference type="STRING" id="101127.A0A1X2G703"/>
<dbReference type="InterPro" id="IPR043837">
    <property type="entry name" value="Mtf2-like_C"/>
</dbReference>
<dbReference type="GO" id="GO:0005739">
    <property type="term" value="C:mitochondrion"/>
    <property type="evidence" value="ECO:0007669"/>
    <property type="project" value="InterPro"/>
</dbReference>
<protein>
    <recommendedName>
        <fullName evidence="2">Mtf2-like C-terminal domain-containing protein</fullName>
    </recommendedName>
</protein>
<accession>A0A1X2G703</accession>
<name>A0A1X2G703_9FUNG</name>
<dbReference type="PANTHER" id="PTHR39468">
    <property type="entry name" value="CHROMOSOME 7, WHOLE GENOME SHOTGUN SEQUENCE"/>
    <property type="match status" value="1"/>
</dbReference>
<dbReference type="InterPro" id="IPR040009">
    <property type="entry name" value="Mtf2/C5D6.12-like"/>
</dbReference>
<proteinExistence type="predicted"/>
<comment type="caution">
    <text evidence="3">The sequence shown here is derived from an EMBL/GenBank/DDBJ whole genome shotgun (WGS) entry which is preliminary data.</text>
</comment>
<evidence type="ECO:0000313" key="4">
    <source>
        <dbReference type="Proteomes" id="UP000242146"/>
    </source>
</evidence>
<sequence>MLSLTKLSVRVKGRFCTCQPVIQRQWLSTNGDSSNRSINDDQDHPSKDKYSIHDSKNDQPAIEFWDLPEDKRHSVKQRAQEQSINFQKLLDQVIATGRKSTASTKPVTKDSTRMQGQTASAIEQRLLEMVRRNKVYKEKAPLPRSMMPAMYGKLPTSPTLSQSLDPYDRLGRATEDSPMKSRDQQVKLIDELLSTTSSTQLLSLLTKTLATYQEQQMYPSYYSRLVTNAIQHAYVHFADPYLAIALFDQCKSLSPLSYIQGCTVDVYNHVLHIRWEAWRDIYGMLELMEEMTLNGIQFNEKSLALVRTVASEMDQQVLSQPDNPAGFDTPWSPEDVRSIQLMKTLVGKWSFK</sequence>
<dbReference type="Pfam" id="PF19189">
    <property type="entry name" value="Mtf2"/>
    <property type="match status" value="1"/>
</dbReference>
<keyword evidence="4" id="KW-1185">Reference proteome</keyword>
<feature type="region of interest" description="Disordered" evidence="1">
    <location>
        <begin position="29"/>
        <end position="55"/>
    </location>
</feature>
<evidence type="ECO:0000313" key="3">
    <source>
        <dbReference type="EMBL" id="ORX46752.1"/>
    </source>
</evidence>
<organism evidence="3 4">
    <name type="scientific">Hesseltinella vesiculosa</name>
    <dbReference type="NCBI Taxonomy" id="101127"/>
    <lineage>
        <taxon>Eukaryota</taxon>
        <taxon>Fungi</taxon>
        <taxon>Fungi incertae sedis</taxon>
        <taxon>Mucoromycota</taxon>
        <taxon>Mucoromycotina</taxon>
        <taxon>Mucoromycetes</taxon>
        <taxon>Mucorales</taxon>
        <taxon>Cunninghamellaceae</taxon>
        <taxon>Hesseltinella</taxon>
    </lineage>
</organism>
<reference evidence="3 4" key="1">
    <citation type="submission" date="2016-07" db="EMBL/GenBank/DDBJ databases">
        <title>Pervasive Adenine N6-methylation of Active Genes in Fungi.</title>
        <authorList>
            <consortium name="DOE Joint Genome Institute"/>
            <person name="Mondo S.J."/>
            <person name="Dannebaum R.O."/>
            <person name="Kuo R.C."/>
            <person name="Labutti K."/>
            <person name="Haridas S."/>
            <person name="Kuo A."/>
            <person name="Salamov A."/>
            <person name="Ahrendt S.R."/>
            <person name="Lipzen A."/>
            <person name="Sullivan W."/>
            <person name="Andreopoulos W.B."/>
            <person name="Clum A."/>
            <person name="Lindquist E."/>
            <person name="Daum C."/>
            <person name="Ramamoorthy G.K."/>
            <person name="Gryganskyi A."/>
            <person name="Culley D."/>
            <person name="Magnuson J.K."/>
            <person name="James T.Y."/>
            <person name="O'Malley M.A."/>
            <person name="Stajich J.E."/>
            <person name="Spatafora J.W."/>
            <person name="Visel A."/>
            <person name="Grigoriev I.V."/>
        </authorList>
    </citation>
    <scope>NUCLEOTIDE SEQUENCE [LARGE SCALE GENOMIC DNA]</scope>
    <source>
        <strain evidence="3 4">NRRL 3301</strain>
    </source>
</reference>
<dbReference type="PANTHER" id="PTHR39468:SF1">
    <property type="entry name" value="MTF2-LIKE C-TERMINAL DOMAIN-CONTAINING PROTEIN"/>
    <property type="match status" value="1"/>
</dbReference>
<evidence type="ECO:0000256" key="1">
    <source>
        <dbReference type="SAM" id="MobiDB-lite"/>
    </source>
</evidence>
<feature type="domain" description="Mtf2-like C-terminal" evidence="2">
    <location>
        <begin position="191"/>
        <end position="350"/>
    </location>
</feature>
<feature type="compositionally biased region" description="Basic and acidic residues" evidence="1">
    <location>
        <begin position="38"/>
        <end position="55"/>
    </location>
</feature>
<dbReference type="EMBL" id="MCGT01000036">
    <property type="protein sequence ID" value="ORX46752.1"/>
    <property type="molecule type" value="Genomic_DNA"/>
</dbReference>
<dbReference type="OrthoDB" id="2444174at2759"/>
<gene>
    <name evidence="3" type="ORF">DM01DRAFT_1339411</name>
</gene>
<dbReference type="AlphaFoldDB" id="A0A1X2G703"/>
<evidence type="ECO:0000259" key="2">
    <source>
        <dbReference type="Pfam" id="PF19189"/>
    </source>
</evidence>